<dbReference type="EMBL" id="CP087714">
    <property type="protein sequence ID" value="XAT64735.1"/>
    <property type="molecule type" value="Genomic_DNA"/>
</dbReference>
<dbReference type="RefSeq" id="WP_193807601.1">
    <property type="nucleotide sequence ID" value="NZ_CP087714.1"/>
</dbReference>
<reference evidence="2 3" key="1">
    <citation type="submission" date="2021-11" db="EMBL/GenBank/DDBJ databases">
        <title>Whole genome of Geoglobus acetivorans.</title>
        <authorList>
            <person name="Liu D."/>
        </authorList>
    </citation>
    <scope>NUCLEOTIDE SEQUENCE [LARGE SCALE GENOMIC DNA]</scope>
    <source>
        <strain evidence="2 3">SBH6</strain>
    </source>
</reference>
<evidence type="ECO:0000313" key="3">
    <source>
        <dbReference type="Proteomes" id="UP001492541"/>
    </source>
</evidence>
<dbReference type="Proteomes" id="UP001492541">
    <property type="component" value="Chromosome"/>
</dbReference>
<proteinExistence type="predicted"/>
<gene>
    <name evidence="2" type="ORF">LPQ35_05035</name>
</gene>
<name>A0ABZ3H5D5_GEOAI</name>
<dbReference type="GeneID" id="90449027"/>
<feature type="coiled-coil region" evidence="1">
    <location>
        <begin position="4"/>
        <end position="31"/>
    </location>
</feature>
<sequence>MAETLTLIREIREMKKKLDEIEKTLILQLTEKERAEIISDGKYRELVKKAEHLKKHPEDGLSVEEAIRELE</sequence>
<evidence type="ECO:0000313" key="2">
    <source>
        <dbReference type="EMBL" id="XAT64735.1"/>
    </source>
</evidence>
<protein>
    <submittedName>
        <fullName evidence="2">Uncharacterized protein</fullName>
    </submittedName>
</protein>
<keyword evidence="3" id="KW-1185">Reference proteome</keyword>
<organism evidence="2 3">
    <name type="scientific">Geoglobus acetivorans</name>
    <dbReference type="NCBI Taxonomy" id="565033"/>
    <lineage>
        <taxon>Archaea</taxon>
        <taxon>Methanobacteriati</taxon>
        <taxon>Methanobacteriota</taxon>
        <taxon>Archaeoglobi</taxon>
        <taxon>Archaeoglobales</taxon>
        <taxon>Archaeoglobaceae</taxon>
        <taxon>Geoglobus</taxon>
    </lineage>
</organism>
<accession>A0ABZ3H5D5</accession>
<keyword evidence="1" id="KW-0175">Coiled coil</keyword>
<evidence type="ECO:0000256" key="1">
    <source>
        <dbReference type="SAM" id="Coils"/>
    </source>
</evidence>